<proteinExistence type="predicted"/>
<dbReference type="PROSITE" id="PS50868">
    <property type="entry name" value="POST_SET"/>
    <property type="match status" value="1"/>
</dbReference>
<evidence type="ECO:0000313" key="9">
    <source>
        <dbReference type="Proteomes" id="UP000177346"/>
    </source>
</evidence>
<dbReference type="InterPro" id="IPR046341">
    <property type="entry name" value="SET_dom_sf"/>
</dbReference>
<dbReference type="EMBL" id="MFIF01000001">
    <property type="protein sequence ID" value="OGF87723.1"/>
    <property type="molecule type" value="Genomic_DNA"/>
</dbReference>
<dbReference type="PANTHER" id="PTHR22884">
    <property type="entry name" value="SET DOMAIN PROTEINS"/>
    <property type="match status" value="1"/>
</dbReference>
<evidence type="ECO:0000256" key="5">
    <source>
        <dbReference type="ARBA" id="ARBA00022691"/>
    </source>
</evidence>
<dbReference type="InterPro" id="IPR050777">
    <property type="entry name" value="SET2_Histone-Lys_MeTrsfase"/>
</dbReference>
<dbReference type="SUPFAM" id="SSF82199">
    <property type="entry name" value="SET domain"/>
    <property type="match status" value="1"/>
</dbReference>
<evidence type="ECO:0000259" key="6">
    <source>
        <dbReference type="PROSITE" id="PS50280"/>
    </source>
</evidence>
<dbReference type="InterPro" id="IPR003616">
    <property type="entry name" value="Post-SET_dom"/>
</dbReference>
<sequence>MGSNTSYSSPKVEMQNSLISGRGLFAREKIKKDELLISFESGKGKFINSEEADKLYAKGNDHILQVDDDLFFAATNPSEYETEDHINHSCNPNIGIDGSLKFVGMRDINLCEELTFDYAMSESSDYQMKCNCGSKNCRKVVTGNDWKITELQEKYRGYFSDYLAKKILNKL</sequence>
<feature type="domain" description="Post-SET" evidence="7">
    <location>
        <begin position="126"/>
        <end position="142"/>
    </location>
</feature>
<dbReference type="GO" id="GO:0008168">
    <property type="term" value="F:methyltransferase activity"/>
    <property type="evidence" value="ECO:0007669"/>
    <property type="project" value="UniProtKB-KW"/>
</dbReference>
<dbReference type="PROSITE" id="PS50280">
    <property type="entry name" value="SET"/>
    <property type="match status" value="1"/>
</dbReference>
<dbReference type="Gene3D" id="2.170.270.10">
    <property type="entry name" value="SET domain"/>
    <property type="match status" value="1"/>
</dbReference>
<comment type="subcellular location">
    <subcellularLocation>
        <location evidence="1">Chromosome</location>
    </subcellularLocation>
</comment>
<organism evidence="8 9">
    <name type="scientific">Candidatus Giovannonibacteria bacterium RIFCSPLOWO2_01_FULL_46_32</name>
    <dbReference type="NCBI Taxonomy" id="1798353"/>
    <lineage>
        <taxon>Bacteria</taxon>
        <taxon>Candidatus Giovannoniibacteriota</taxon>
    </lineage>
</organism>
<evidence type="ECO:0000256" key="1">
    <source>
        <dbReference type="ARBA" id="ARBA00004286"/>
    </source>
</evidence>
<evidence type="ECO:0000313" key="8">
    <source>
        <dbReference type="EMBL" id="OGF87723.1"/>
    </source>
</evidence>
<protein>
    <recommendedName>
        <fullName evidence="10">SET domain-containing protein</fullName>
    </recommendedName>
</protein>
<reference evidence="8 9" key="1">
    <citation type="journal article" date="2016" name="Nat. Commun.">
        <title>Thousands of microbial genomes shed light on interconnected biogeochemical processes in an aquifer system.</title>
        <authorList>
            <person name="Anantharaman K."/>
            <person name="Brown C.T."/>
            <person name="Hug L.A."/>
            <person name="Sharon I."/>
            <person name="Castelle C.J."/>
            <person name="Probst A.J."/>
            <person name="Thomas B.C."/>
            <person name="Singh A."/>
            <person name="Wilkins M.J."/>
            <person name="Karaoz U."/>
            <person name="Brodie E.L."/>
            <person name="Williams K.H."/>
            <person name="Hubbard S.S."/>
            <person name="Banfield J.F."/>
        </authorList>
    </citation>
    <scope>NUCLEOTIDE SEQUENCE [LARGE SCALE GENOMIC DNA]</scope>
</reference>
<gene>
    <name evidence="8" type="ORF">A3B19_02095</name>
</gene>
<dbReference type="GO" id="GO:0005694">
    <property type="term" value="C:chromosome"/>
    <property type="evidence" value="ECO:0007669"/>
    <property type="project" value="UniProtKB-SubCell"/>
</dbReference>
<keyword evidence="3" id="KW-0489">Methyltransferase</keyword>
<dbReference type="GO" id="GO:0032259">
    <property type="term" value="P:methylation"/>
    <property type="evidence" value="ECO:0007669"/>
    <property type="project" value="UniProtKB-KW"/>
</dbReference>
<dbReference type="Pfam" id="PF00856">
    <property type="entry name" value="SET"/>
    <property type="match status" value="1"/>
</dbReference>
<keyword evidence="2" id="KW-0158">Chromosome</keyword>
<feature type="domain" description="SET" evidence="6">
    <location>
        <begin position="10"/>
        <end position="119"/>
    </location>
</feature>
<accession>A0A1F5XIH0</accession>
<dbReference type="InterPro" id="IPR001214">
    <property type="entry name" value="SET_dom"/>
</dbReference>
<name>A0A1F5XIH0_9BACT</name>
<comment type="caution">
    <text evidence="8">The sequence shown here is derived from an EMBL/GenBank/DDBJ whole genome shotgun (WGS) entry which is preliminary data.</text>
</comment>
<keyword evidence="5" id="KW-0949">S-adenosyl-L-methionine</keyword>
<evidence type="ECO:0008006" key="10">
    <source>
        <dbReference type="Google" id="ProtNLM"/>
    </source>
</evidence>
<dbReference type="AlphaFoldDB" id="A0A1F5XIH0"/>
<keyword evidence="4" id="KW-0808">Transferase</keyword>
<dbReference type="Proteomes" id="UP000177346">
    <property type="component" value="Unassembled WGS sequence"/>
</dbReference>
<evidence type="ECO:0000259" key="7">
    <source>
        <dbReference type="PROSITE" id="PS50868"/>
    </source>
</evidence>
<evidence type="ECO:0000256" key="3">
    <source>
        <dbReference type="ARBA" id="ARBA00022603"/>
    </source>
</evidence>
<evidence type="ECO:0000256" key="2">
    <source>
        <dbReference type="ARBA" id="ARBA00022454"/>
    </source>
</evidence>
<evidence type="ECO:0000256" key="4">
    <source>
        <dbReference type="ARBA" id="ARBA00022679"/>
    </source>
</evidence>